<dbReference type="Pfam" id="PF00078">
    <property type="entry name" value="RVT_1"/>
    <property type="match status" value="1"/>
</dbReference>
<dbReference type="CDD" id="cd01647">
    <property type="entry name" value="RT_LTR"/>
    <property type="match status" value="1"/>
</dbReference>
<dbReference type="InterPro" id="IPR053134">
    <property type="entry name" value="RNA-dir_DNA_polymerase"/>
</dbReference>
<reference evidence="2 3" key="1">
    <citation type="submission" date="2015-07" db="EMBL/GenBank/DDBJ databases">
        <title>The genome of Pseudoloma neurophilia, a relevant intracellular parasite of the zebrafish.</title>
        <authorList>
            <person name="Ndikumana S."/>
            <person name="Pelin A."/>
            <person name="Sanders J."/>
            <person name="Corradi N."/>
        </authorList>
    </citation>
    <scope>NUCLEOTIDE SEQUENCE [LARGE SCALE GENOMIC DNA]</scope>
    <source>
        <strain evidence="2 3">MK1</strain>
    </source>
</reference>
<name>A0A0R0LYR6_9MICR</name>
<dbReference type="InterPro" id="IPR043128">
    <property type="entry name" value="Rev_trsase/Diguanyl_cyclase"/>
</dbReference>
<dbReference type="PANTHER" id="PTHR24559:SF444">
    <property type="entry name" value="REVERSE TRANSCRIPTASE DOMAIN-CONTAINING PROTEIN"/>
    <property type="match status" value="1"/>
</dbReference>
<accession>A0A0R0LYR6</accession>
<evidence type="ECO:0000313" key="3">
    <source>
        <dbReference type="Proteomes" id="UP000051530"/>
    </source>
</evidence>
<comment type="caution">
    <text evidence="2">The sequence shown here is derived from an EMBL/GenBank/DDBJ whole genome shotgun (WGS) entry which is preliminary data.</text>
</comment>
<feature type="domain" description="Reverse transcriptase" evidence="1">
    <location>
        <begin position="1"/>
        <end position="162"/>
    </location>
</feature>
<dbReference type="VEuPathDB" id="MicrosporidiaDB:M153_2560001642"/>
<dbReference type="Gene3D" id="3.30.70.270">
    <property type="match status" value="2"/>
</dbReference>
<protein>
    <submittedName>
        <fullName evidence="2">Gag-pol polyprotein</fullName>
    </submittedName>
</protein>
<dbReference type="InterPro" id="IPR043502">
    <property type="entry name" value="DNA/RNA_pol_sf"/>
</dbReference>
<gene>
    <name evidence="2" type="ORF">M153_2560001642</name>
</gene>
<dbReference type="PANTHER" id="PTHR24559">
    <property type="entry name" value="TRANSPOSON TY3-I GAG-POL POLYPROTEIN"/>
    <property type="match status" value="1"/>
</dbReference>
<dbReference type="Proteomes" id="UP000051530">
    <property type="component" value="Unassembled WGS sequence"/>
</dbReference>
<sequence>LVSKPDGSKRFCIDFCQLNDNTIKQNFPIPHTQDLYNSLKEAKIFSKIYLEAAYHQVRMNALDEEKTGLIAQDRCYQWKVLPFGLKNVPFTFQKIVQNVLKEFMSQFVLVYIDDICVYSDNEEQYLRHLRCVLQRLTEVGFFVNLKKCQFLKSEVSFLGFRIGNGKMSIPQQQIREVIDFENPKIGQNYGHSTDLSAV</sequence>
<dbReference type="OrthoDB" id="2195352at2759"/>
<dbReference type="EMBL" id="LGUB01000073">
    <property type="protein sequence ID" value="KRH94445.1"/>
    <property type="molecule type" value="Genomic_DNA"/>
</dbReference>
<dbReference type="InterPro" id="IPR000477">
    <property type="entry name" value="RT_dom"/>
</dbReference>
<proteinExistence type="predicted"/>
<dbReference type="SUPFAM" id="SSF56672">
    <property type="entry name" value="DNA/RNA polymerases"/>
    <property type="match status" value="1"/>
</dbReference>
<evidence type="ECO:0000313" key="2">
    <source>
        <dbReference type="EMBL" id="KRH94445.1"/>
    </source>
</evidence>
<feature type="non-terminal residue" evidence="2">
    <location>
        <position position="1"/>
    </location>
</feature>
<dbReference type="PROSITE" id="PS50878">
    <property type="entry name" value="RT_POL"/>
    <property type="match status" value="1"/>
</dbReference>
<dbReference type="AlphaFoldDB" id="A0A0R0LYR6"/>
<organism evidence="2 3">
    <name type="scientific">Pseudoloma neurophilia</name>
    <dbReference type="NCBI Taxonomy" id="146866"/>
    <lineage>
        <taxon>Eukaryota</taxon>
        <taxon>Fungi</taxon>
        <taxon>Fungi incertae sedis</taxon>
        <taxon>Microsporidia</taxon>
        <taxon>Pseudoloma</taxon>
    </lineage>
</organism>
<evidence type="ECO:0000259" key="1">
    <source>
        <dbReference type="PROSITE" id="PS50878"/>
    </source>
</evidence>
<keyword evidence="3" id="KW-1185">Reference proteome</keyword>